<keyword evidence="1" id="KW-1185">Reference proteome</keyword>
<sequence length="122" mass="13615">MTCSMAIECFHGPPGTDRKLPCETGWCKKELSLSSSSNLTRYDCDTENLCTTLKYGCHDGQDDEKGNFQAKKVSEPDEEGREHHGRYKVCCCDDDLCNSATLHIQHILLGVISFIVPMLVLT</sequence>
<proteinExistence type="predicted"/>
<dbReference type="SUPFAM" id="SSF57302">
    <property type="entry name" value="Snake toxin-like"/>
    <property type="match status" value="1"/>
</dbReference>
<dbReference type="Proteomes" id="UP000887566">
    <property type="component" value="Unplaced"/>
</dbReference>
<dbReference type="InterPro" id="IPR045860">
    <property type="entry name" value="Snake_toxin-like_sf"/>
</dbReference>
<organism evidence="1 2">
    <name type="scientific">Plectus sambesii</name>
    <dbReference type="NCBI Taxonomy" id="2011161"/>
    <lineage>
        <taxon>Eukaryota</taxon>
        <taxon>Metazoa</taxon>
        <taxon>Ecdysozoa</taxon>
        <taxon>Nematoda</taxon>
        <taxon>Chromadorea</taxon>
        <taxon>Plectida</taxon>
        <taxon>Plectina</taxon>
        <taxon>Plectoidea</taxon>
        <taxon>Plectidae</taxon>
        <taxon>Plectus</taxon>
    </lineage>
</organism>
<dbReference type="WBParaSite" id="PSAMB.scaffold2677size21878.g18693.t1">
    <property type="protein sequence ID" value="PSAMB.scaffold2677size21878.g18693.t1"/>
    <property type="gene ID" value="PSAMB.scaffold2677size21878.g18693"/>
</dbReference>
<dbReference type="AlphaFoldDB" id="A0A914VXE6"/>
<reference evidence="2" key="1">
    <citation type="submission" date="2022-11" db="UniProtKB">
        <authorList>
            <consortium name="WormBaseParasite"/>
        </authorList>
    </citation>
    <scope>IDENTIFICATION</scope>
</reference>
<name>A0A914VXE6_9BILA</name>
<evidence type="ECO:0000313" key="1">
    <source>
        <dbReference type="Proteomes" id="UP000887566"/>
    </source>
</evidence>
<protein>
    <submittedName>
        <fullName evidence="2">Activin types I and II receptor domain-containing protein</fullName>
    </submittedName>
</protein>
<evidence type="ECO:0000313" key="2">
    <source>
        <dbReference type="WBParaSite" id="PSAMB.scaffold2677size21878.g18693.t1"/>
    </source>
</evidence>
<accession>A0A914VXE6</accession>